<feature type="signal peptide" evidence="11">
    <location>
        <begin position="1"/>
        <end position="20"/>
    </location>
</feature>
<dbReference type="Gene3D" id="2.40.160.10">
    <property type="entry name" value="Porin"/>
    <property type="match status" value="1"/>
</dbReference>
<evidence type="ECO:0000256" key="1">
    <source>
        <dbReference type="ARBA" id="ARBA00004571"/>
    </source>
</evidence>
<keyword evidence="10" id="KW-0998">Cell outer membrane</keyword>
<evidence type="ECO:0000256" key="6">
    <source>
        <dbReference type="ARBA" id="ARBA00022729"/>
    </source>
</evidence>
<keyword evidence="9" id="KW-0472">Membrane</keyword>
<comment type="subunit">
    <text evidence="2">Homotrimer.</text>
</comment>
<keyword evidence="4" id="KW-1134">Transmembrane beta strand</keyword>
<dbReference type="PANTHER" id="PTHR34501">
    <property type="entry name" value="PROTEIN YDDL-RELATED"/>
    <property type="match status" value="1"/>
</dbReference>
<evidence type="ECO:0000256" key="3">
    <source>
        <dbReference type="ARBA" id="ARBA00022448"/>
    </source>
</evidence>
<evidence type="ECO:0000256" key="11">
    <source>
        <dbReference type="SAM" id="SignalP"/>
    </source>
</evidence>
<keyword evidence="3" id="KW-0813">Transport</keyword>
<keyword evidence="6 11" id="KW-0732">Signal</keyword>
<evidence type="ECO:0000256" key="8">
    <source>
        <dbReference type="ARBA" id="ARBA00023114"/>
    </source>
</evidence>
<comment type="caution">
    <text evidence="13">The sequence shown here is derived from an EMBL/GenBank/DDBJ whole genome shotgun (WGS) entry which is preliminary data.</text>
</comment>
<evidence type="ECO:0000313" key="13">
    <source>
        <dbReference type="EMBL" id="KAB7652324.1"/>
    </source>
</evidence>
<accession>A0AAI9SDY5</accession>
<organism evidence="13 14">
    <name type="scientific">Sutterella seckii</name>
    <dbReference type="NCBI Taxonomy" id="1944635"/>
    <lineage>
        <taxon>Bacteria</taxon>
        <taxon>Pseudomonadati</taxon>
        <taxon>Pseudomonadota</taxon>
        <taxon>Betaproteobacteria</taxon>
        <taxon>Burkholderiales</taxon>
        <taxon>Sutterellaceae</taxon>
        <taxon>Sutterella</taxon>
    </lineage>
</organism>
<evidence type="ECO:0000256" key="4">
    <source>
        <dbReference type="ARBA" id="ARBA00022452"/>
    </source>
</evidence>
<dbReference type="PANTHER" id="PTHR34501:SF9">
    <property type="entry name" value="MAJOR OUTER MEMBRANE PROTEIN P.IA"/>
    <property type="match status" value="1"/>
</dbReference>
<evidence type="ECO:0000256" key="10">
    <source>
        <dbReference type="ARBA" id="ARBA00023237"/>
    </source>
</evidence>
<dbReference type="InterPro" id="IPR001702">
    <property type="entry name" value="Porin_Gram-ve"/>
</dbReference>
<dbReference type="Proteomes" id="UP000469462">
    <property type="component" value="Unassembled WGS sequence"/>
</dbReference>
<dbReference type="AlphaFoldDB" id="A0AAI9SDY5"/>
<evidence type="ECO:0000256" key="5">
    <source>
        <dbReference type="ARBA" id="ARBA00022692"/>
    </source>
</evidence>
<proteinExistence type="predicted"/>
<keyword evidence="7" id="KW-0406">Ion transport</keyword>
<dbReference type="GO" id="GO:0046930">
    <property type="term" value="C:pore complex"/>
    <property type="evidence" value="ECO:0007669"/>
    <property type="project" value="UniProtKB-KW"/>
</dbReference>
<dbReference type="SUPFAM" id="SSF56935">
    <property type="entry name" value="Porins"/>
    <property type="match status" value="1"/>
</dbReference>
<gene>
    <name evidence="13" type="ORF">GBM96_02510</name>
</gene>
<dbReference type="Pfam" id="PF13609">
    <property type="entry name" value="Porin_4"/>
    <property type="match status" value="1"/>
</dbReference>
<dbReference type="CDD" id="cd00342">
    <property type="entry name" value="gram_neg_porins"/>
    <property type="match status" value="1"/>
</dbReference>
<keyword evidence="14" id="KW-1185">Reference proteome</keyword>
<sequence>MKKTLAALAVLGAFAGSALAADVTLYGLVDYGFSYQHSDGDAAADANDNFTMKSGMNSGSRFGLKGTEDLGNGLQVGFVLENGFDADDGTFDSNGDDRIFGREASLHLTGAFGEIAFGRMGQLASSLGSYGLLGQVSPFSTGWGDLTGMKFVQAAGHTRYDNMVTYKTPTFAGFTAFAQYSFGNSDDNGETGSAKVSWDEGKASADRYYALGANYKVENLYLVGIVDSVNYGSKQTIQGTKLDDSITVTLGGNYDFGFMKTYAAFQYFDNAYSVGQKAIGEDSSIGKTVRFSDTEGAEGYSVALGVGVPAFGGTAKAHVGYLSAEDTAESDNTLDRWNISVGYDYNLSKRTSVYTAATYLQDKLEYKDAKNDRDPSAVEVMAGLIHRF</sequence>
<reference evidence="13 14" key="1">
    <citation type="submission" date="2019-10" db="EMBL/GenBank/DDBJ databases">
        <title>Genome diversity of Sutterella seckii.</title>
        <authorList>
            <person name="Chaplin A.V."/>
            <person name="Sokolova S.R."/>
            <person name="Mosin K.A."/>
            <person name="Ivanova E.L."/>
            <person name="Kochetkova T.O."/>
            <person name="Goltsov A.Y."/>
            <person name="Trofimov D.Y."/>
            <person name="Efimov B.A."/>
        </authorList>
    </citation>
    <scope>NUCLEOTIDE SEQUENCE [LARGE SCALE GENOMIC DNA]</scope>
    <source>
        <strain evidence="13 14">ASD3426</strain>
    </source>
</reference>
<name>A0AAI9SDY5_9BURK</name>
<feature type="chain" id="PRO_5042561238" evidence="11">
    <location>
        <begin position="21"/>
        <end position="388"/>
    </location>
</feature>
<dbReference type="InterPro" id="IPR033900">
    <property type="entry name" value="Gram_neg_porin_domain"/>
</dbReference>
<evidence type="ECO:0000256" key="2">
    <source>
        <dbReference type="ARBA" id="ARBA00011233"/>
    </source>
</evidence>
<evidence type="ECO:0000256" key="9">
    <source>
        <dbReference type="ARBA" id="ARBA00023136"/>
    </source>
</evidence>
<feature type="domain" description="Porin" evidence="12">
    <location>
        <begin position="7"/>
        <end position="362"/>
    </location>
</feature>
<dbReference type="EMBL" id="WEHW01000004">
    <property type="protein sequence ID" value="KAB7652324.1"/>
    <property type="molecule type" value="Genomic_DNA"/>
</dbReference>
<comment type="subcellular location">
    <subcellularLocation>
        <location evidence="1">Cell outer membrane</location>
        <topology evidence="1">Multi-pass membrane protein</topology>
    </subcellularLocation>
</comment>
<dbReference type="GO" id="GO:0009279">
    <property type="term" value="C:cell outer membrane"/>
    <property type="evidence" value="ECO:0007669"/>
    <property type="project" value="UniProtKB-SubCell"/>
</dbReference>
<evidence type="ECO:0000256" key="7">
    <source>
        <dbReference type="ARBA" id="ARBA00023065"/>
    </source>
</evidence>
<keyword evidence="8" id="KW-0626">Porin</keyword>
<dbReference type="PRINTS" id="PR00184">
    <property type="entry name" value="NEISSPPORIN"/>
</dbReference>
<evidence type="ECO:0000259" key="12">
    <source>
        <dbReference type="Pfam" id="PF13609"/>
    </source>
</evidence>
<keyword evidence="5" id="KW-0812">Transmembrane</keyword>
<dbReference type="InterPro" id="IPR002299">
    <property type="entry name" value="Porin_Neis"/>
</dbReference>
<evidence type="ECO:0000313" key="14">
    <source>
        <dbReference type="Proteomes" id="UP000469462"/>
    </source>
</evidence>
<dbReference type="InterPro" id="IPR023614">
    <property type="entry name" value="Porin_dom_sf"/>
</dbReference>
<dbReference type="GO" id="GO:0015288">
    <property type="term" value="F:porin activity"/>
    <property type="evidence" value="ECO:0007669"/>
    <property type="project" value="UniProtKB-KW"/>
</dbReference>
<dbReference type="RefSeq" id="WP_139686949.1">
    <property type="nucleotide sequence ID" value="NZ_WEHW01000004.1"/>
</dbReference>
<dbReference type="InterPro" id="IPR050298">
    <property type="entry name" value="Gram-neg_bact_OMP"/>
</dbReference>
<dbReference type="GO" id="GO:0034220">
    <property type="term" value="P:monoatomic ion transmembrane transport"/>
    <property type="evidence" value="ECO:0007669"/>
    <property type="project" value="InterPro"/>
</dbReference>
<dbReference type="PRINTS" id="PR00182">
    <property type="entry name" value="ECOLNEIPORIN"/>
</dbReference>
<protein>
    <submittedName>
        <fullName evidence="13">Porin</fullName>
    </submittedName>
</protein>